<name>A0AAD7SCC0_9TELE</name>
<proteinExistence type="predicted"/>
<evidence type="ECO:0000313" key="1">
    <source>
        <dbReference type="EMBL" id="KAJ8399859.1"/>
    </source>
</evidence>
<organism evidence="1 2">
    <name type="scientific">Aldrovandia affinis</name>
    <dbReference type="NCBI Taxonomy" id="143900"/>
    <lineage>
        <taxon>Eukaryota</taxon>
        <taxon>Metazoa</taxon>
        <taxon>Chordata</taxon>
        <taxon>Craniata</taxon>
        <taxon>Vertebrata</taxon>
        <taxon>Euteleostomi</taxon>
        <taxon>Actinopterygii</taxon>
        <taxon>Neopterygii</taxon>
        <taxon>Teleostei</taxon>
        <taxon>Notacanthiformes</taxon>
        <taxon>Halosauridae</taxon>
        <taxon>Aldrovandia</taxon>
    </lineage>
</organism>
<comment type="caution">
    <text evidence="1">The sequence shown here is derived from an EMBL/GenBank/DDBJ whole genome shotgun (WGS) entry which is preliminary data.</text>
</comment>
<sequence length="90" mass="9425">MLPGAGGRAGGGADDLHDGKLLGNISPGCKQAGSVNLIATYAWRKVTFNKGGQVVGTVGSPPQGFPLWITPFRQLVETQLFVTNYSMAHP</sequence>
<evidence type="ECO:0000313" key="2">
    <source>
        <dbReference type="Proteomes" id="UP001221898"/>
    </source>
</evidence>
<reference evidence="1" key="1">
    <citation type="journal article" date="2023" name="Science">
        <title>Genome structures resolve the early diversification of teleost fishes.</title>
        <authorList>
            <person name="Parey E."/>
            <person name="Louis A."/>
            <person name="Montfort J."/>
            <person name="Bouchez O."/>
            <person name="Roques C."/>
            <person name="Iampietro C."/>
            <person name="Lluch J."/>
            <person name="Castinel A."/>
            <person name="Donnadieu C."/>
            <person name="Desvignes T."/>
            <person name="Floi Bucao C."/>
            <person name="Jouanno E."/>
            <person name="Wen M."/>
            <person name="Mejri S."/>
            <person name="Dirks R."/>
            <person name="Jansen H."/>
            <person name="Henkel C."/>
            <person name="Chen W.J."/>
            <person name="Zahm M."/>
            <person name="Cabau C."/>
            <person name="Klopp C."/>
            <person name="Thompson A.W."/>
            <person name="Robinson-Rechavi M."/>
            <person name="Braasch I."/>
            <person name="Lecointre G."/>
            <person name="Bobe J."/>
            <person name="Postlethwait J.H."/>
            <person name="Berthelot C."/>
            <person name="Roest Crollius H."/>
            <person name="Guiguen Y."/>
        </authorList>
    </citation>
    <scope>NUCLEOTIDE SEQUENCE</scope>
    <source>
        <strain evidence="1">NC1722</strain>
    </source>
</reference>
<protein>
    <submittedName>
        <fullName evidence="1">Uncharacterized protein</fullName>
    </submittedName>
</protein>
<gene>
    <name evidence="1" type="ORF">AAFF_G00405890</name>
</gene>
<dbReference type="EMBL" id="JAINUG010000080">
    <property type="protein sequence ID" value="KAJ8399859.1"/>
    <property type="molecule type" value="Genomic_DNA"/>
</dbReference>
<accession>A0AAD7SCC0</accession>
<keyword evidence="2" id="KW-1185">Reference proteome</keyword>
<dbReference type="Proteomes" id="UP001221898">
    <property type="component" value="Unassembled WGS sequence"/>
</dbReference>
<dbReference type="AlphaFoldDB" id="A0AAD7SCC0"/>